<feature type="region of interest" description="Disordered" evidence="1">
    <location>
        <begin position="1"/>
        <end position="90"/>
    </location>
</feature>
<feature type="compositionally biased region" description="Low complexity" evidence="1">
    <location>
        <begin position="650"/>
        <end position="662"/>
    </location>
</feature>
<feature type="compositionally biased region" description="Polar residues" evidence="1">
    <location>
        <begin position="430"/>
        <end position="441"/>
    </location>
</feature>
<feature type="region of interest" description="Disordered" evidence="1">
    <location>
        <begin position="260"/>
        <end position="290"/>
    </location>
</feature>
<feature type="region of interest" description="Disordered" evidence="1">
    <location>
        <begin position="785"/>
        <end position="853"/>
    </location>
</feature>
<dbReference type="GO" id="GO:0000724">
    <property type="term" value="P:double-strand break repair via homologous recombination"/>
    <property type="evidence" value="ECO:0007669"/>
    <property type="project" value="TreeGrafter"/>
</dbReference>
<reference evidence="2" key="1">
    <citation type="submission" date="2023-07" db="EMBL/GenBank/DDBJ databases">
        <title>Black Yeasts Isolated from many extreme environments.</title>
        <authorList>
            <person name="Coleine C."/>
            <person name="Stajich J.E."/>
            <person name="Selbmann L."/>
        </authorList>
    </citation>
    <scope>NUCLEOTIDE SEQUENCE</scope>
    <source>
        <strain evidence="2">CCFEE 5485</strain>
    </source>
</reference>
<dbReference type="GO" id="GO:0031297">
    <property type="term" value="P:replication fork processing"/>
    <property type="evidence" value="ECO:0007669"/>
    <property type="project" value="InterPro"/>
</dbReference>
<feature type="compositionally biased region" description="Polar residues" evidence="1">
    <location>
        <begin position="137"/>
        <end position="157"/>
    </location>
</feature>
<feature type="compositionally biased region" description="Basic and acidic residues" evidence="1">
    <location>
        <begin position="819"/>
        <end position="832"/>
    </location>
</feature>
<feature type="region of interest" description="Disordered" evidence="1">
    <location>
        <begin position="590"/>
        <end position="684"/>
    </location>
</feature>
<feature type="compositionally biased region" description="Low complexity" evidence="1">
    <location>
        <begin position="504"/>
        <end position="519"/>
    </location>
</feature>
<keyword evidence="3" id="KW-1185">Reference proteome</keyword>
<dbReference type="InterPro" id="IPR019021">
    <property type="entry name" value="Mms22"/>
</dbReference>
<feature type="region of interest" description="Disordered" evidence="1">
    <location>
        <begin position="363"/>
        <end position="444"/>
    </location>
</feature>
<evidence type="ECO:0000256" key="1">
    <source>
        <dbReference type="SAM" id="MobiDB-lite"/>
    </source>
</evidence>
<dbReference type="Proteomes" id="UP001274830">
    <property type="component" value="Unassembled WGS sequence"/>
</dbReference>
<feature type="compositionally biased region" description="Polar residues" evidence="1">
    <location>
        <begin position="532"/>
        <end position="545"/>
    </location>
</feature>
<comment type="caution">
    <text evidence="2">The sequence shown here is derived from an EMBL/GenBank/DDBJ whole genome shotgun (WGS) entry which is preliminary data.</text>
</comment>
<dbReference type="Pfam" id="PF09462">
    <property type="entry name" value="Mus7"/>
    <property type="match status" value="1"/>
</dbReference>
<feature type="region of interest" description="Disordered" evidence="1">
    <location>
        <begin position="108"/>
        <end position="170"/>
    </location>
</feature>
<accession>A0AAE0WNN3</accession>
<dbReference type="EMBL" id="JAUTXT010000016">
    <property type="protein sequence ID" value="KAK3675052.1"/>
    <property type="molecule type" value="Genomic_DNA"/>
</dbReference>
<gene>
    <name evidence="2" type="ORF">LTR78_004986</name>
</gene>
<feature type="compositionally biased region" description="Low complexity" evidence="1">
    <location>
        <begin position="264"/>
        <end position="276"/>
    </location>
</feature>
<dbReference type="PANTHER" id="PTHR28122">
    <property type="entry name" value="E3 UBIQUITIN-PROTEIN LIGASE SUBSTRATE RECEPTOR MMS22"/>
    <property type="match status" value="1"/>
</dbReference>
<proteinExistence type="predicted"/>
<protein>
    <recommendedName>
        <fullName evidence="4">Mus7/MMS22 family-domain-containing protein</fullName>
    </recommendedName>
</protein>
<feature type="compositionally biased region" description="Polar residues" evidence="1">
    <location>
        <begin position="277"/>
        <end position="290"/>
    </location>
</feature>
<sequence>MKRWQDRGEVQDSDDEDLSLGGGGESQSPQQARKRPRLSHRGSSLGDDKTSAGAHGVGGGGNEEADVPWLAPAHATAYGKRSRPSDASAPRREALFVAIPAVSLNATAQRHYDQSGDHPLSGDLPDPSQLIAGRSNVAPTTPTCAHETSGSLRSSPLSELGDTPRSSPGLFSHVAFKQSAHDSVPVQVELPDARPSDDPLLDLAELLEEQPTIAVGRGRTFRARTEKQLHPYGWDKTLYQQQWKQRGLKPIRVIDQRVAETRDQSYSSDESDSQQQPLFSSSPVQSSPTLIDQDASAANHHGFSSPNVEDDFPDIDQILRKHMPGVVTSGRKRRKTAHLNNGPNAIRAPSIVRDCADADAQGLDIYSIPPSPPPTSSGSQSLPKQRDKPAVFRLPPGATPAPLPTPQVSSDVHRHRQAADGDYDLDEVPQSRTSRPSTISRARTRPLMIDSSTESEEDQDVQAILVREPEVDERRLIRERKRIKGVLPASWLKIDFKAQHRQRPQTPTRARRASTPPTADGGRLKGVAQRVSRISSTARQPQSLIISDDEDEFSSLGTSNGEGLRSPRTDAERPWSALLQADADDTRMEGDWVDPMLAGSTRNAPRQRKPKRRQPRIADAFLRAGGVTTDVQEERATSRRNKPSSRLTVSGSRSGAATAGASRRSRAPRLSVLDMPSPPSDSDNPIPQFIRLAQRRAKQQTGCARHSPSSKVIRLATAEDTADAETTLTAWREGTIAPRTSPASATYKPRLTADVQADIEGPRIERSRLPLVDVTNYYQQRLPLSLRGRTSSTDRHEGVPRTQPSLRKRQTHINTVVVRRVDHQESDNHTKQQEPGPSDSAHDPRRTSRPMATKAHYRGGQLESLESAYDHAHRAAAFERRIATLTETIARGRQGTWQPMDNVEHYLRHDMTLQPIPKRHHAARRNDVPATTQPVQSIQPLPAGDRQAIIRSAQPAQQLPHRPRKRWPQHVDIEARLFRQPSEPLPDTSTSEAVSITGDGIDDGLQLKGLGPFGTRYSTDFDVNPLPLGTFFHSSTFIGSGDFAASLKLGQRDLSVITGRIYVHVAEKVLAWEAWTEEIAAGLSEISKVVAEALQSLEPSTAIGNVTGQMDVIAANIDHMLRSVIRYISKCLAFLDAIDRRSCIQSLYNFVELLLESVSCWPQTSPDLLKLQTRVSQYVFVIAHQVYQLAHHDLVSLNTQQACRRLLTRAADDLVRSVFPAGFQELRSIYEDNRSSSKREAGIRDDGAPISTVTLLRHCLTSDQPAQSSLWSTLFRTQQSRTSTLDSVSTLDCMWYDLFTILPALEMDNTGVAIPGRRFSANEHDWTLPKILLSRLLELYPSASAITNVGINDYLRATLSRCYLLIDRWGWWRCESILSVMFDFFARRNLGPLLREQHAGSPYFLQELDSHPSLEVQPTDRPFHIFLKTVVTGLRHMQKPGNYSDKKIGGIVWRFIPSHGRTYPKDADVQGAEIEALRNHQDLLCVLYNAAPSGCRPRVDLLKNLVDHAQSHREACRLNVRAWANLIRFQLSCGEPEEAMQPFTTWYEDIVQATMAQFRLARTEAESDYAAACAEGNNGVTQSTLESVIATNQRRIVATLVDALAGLKRALQTAKTTSTVICLIQGTSFWNVLMPFDTSEKRLLPALDEALEVVKAALDTQHSLVVSNESQNASEESQDFGDSSALDEMIGNEHRCSNSAPDSAIFNILHDPVRQLLSTLFGADVALDELILGKIVDTWVRLASVAVKSLQATWTDFVGEYYADSWQQLRSTEQRRRFTPYFYARVVERSPVGATEVYDIAFGVLLVSLVEREAILKYQHLLLNALLNHASDHPVLNNLPFMRHARNGQSDTSLSELRQRRLALLSCLLSNMRQCFDDTVYEHPGQVQQVRKQYGNYLRLLMQAMKANFMELQGGSNIDFADPHAQGAYVDFVQHVVSYLQEYTTDICRIDDFFIDSSAFPLPATDPMYVVGRLRSYGPKLRDAKPRKELTVFVQTVVERAIVDGHQTYLVEQLCTAMDTGVERGSKVVPSLRFVLLDAILSLYLDTALDTACSWLLSSPILAVYGTVASSLTYNLDLRDQSSIQAVVQITSTMLRNIRVPLQQALTHPGLLSLPHVQRVLALVFDNVRHVQTLCQYLCRRSPVNDNFAQAMEEIHKAAVEIYRRLSGSEDEWYGFEPSTESTGRIWWPDTREFAQRQLRESLCNSWHARDGQYFVQRGKMQKEVVALLDDEEGEKKALTAKIENFCQSFEAIYGGRWQHSRSNGGSGQGQDGLVV</sequence>
<feature type="compositionally biased region" description="Basic residues" evidence="1">
    <location>
        <begin position="605"/>
        <end position="615"/>
    </location>
</feature>
<dbReference type="GO" id="GO:0035361">
    <property type="term" value="C:Cul8-RING ubiquitin ligase complex"/>
    <property type="evidence" value="ECO:0007669"/>
    <property type="project" value="TreeGrafter"/>
</dbReference>
<organism evidence="2 3">
    <name type="scientific">Recurvomyces mirabilis</name>
    <dbReference type="NCBI Taxonomy" id="574656"/>
    <lineage>
        <taxon>Eukaryota</taxon>
        <taxon>Fungi</taxon>
        <taxon>Dikarya</taxon>
        <taxon>Ascomycota</taxon>
        <taxon>Pezizomycotina</taxon>
        <taxon>Dothideomycetes</taxon>
        <taxon>Dothideomycetidae</taxon>
        <taxon>Mycosphaerellales</taxon>
        <taxon>Teratosphaeriaceae</taxon>
        <taxon>Recurvomyces</taxon>
    </lineage>
</organism>
<feature type="compositionally biased region" description="Basic and acidic residues" evidence="1">
    <location>
        <begin position="1"/>
        <end position="10"/>
    </location>
</feature>
<evidence type="ECO:0000313" key="2">
    <source>
        <dbReference type="EMBL" id="KAK3675052.1"/>
    </source>
</evidence>
<name>A0AAE0WNN3_9PEZI</name>
<feature type="region of interest" description="Disordered" evidence="1">
    <location>
        <begin position="497"/>
        <end position="574"/>
    </location>
</feature>
<evidence type="ECO:0008006" key="4">
    <source>
        <dbReference type="Google" id="ProtNLM"/>
    </source>
</evidence>
<dbReference type="PANTHER" id="PTHR28122:SF1">
    <property type="entry name" value="E3 UBIQUITIN-PROTEIN LIGASE SUBSTRATE RECEPTOR MMS22"/>
    <property type="match status" value="1"/>
</dbReference>
<dbReference type="GO" id="GO:0005634">
    <property type="term" value="C:nucleus"/>
    <property type="evidence" value="ECO:0007669"/>
    <property type="project" value="InterPro"/>
</dbReference>
<evidence type="ECO:0000313" key="3">
    <source>
        <dbReference type="Proteomes" id="UP001274830"/>
    </source>
</evidence>
<feature type="region of interest" description="Disordered" evidence="1">
    <location>
        <begin position="323"/>
        <end position="346"/>
    </location>
</feature>